<evidence type="ECO:0000256" key="4">
    <source>
        <dbReference type="ARBA" id="ARBA00023163"/>
    </source>
</evidence>
<dbReference type="PANTHER" id="PTHR30537:SF72">
    <property type="entry name" value="LYSR FAMILY TRANSCRIPTIONAL REGULATOR"/>
    <property type="match status" value="1"/>
</dbReference>
<evidence type="ECO:0000256" key="2">
    <source>
        <dbReference type="ARBA" id="ARBA00023015"/>
    </source>
</evidence>
<sequence>MTVSSPETVNHGMDTLDAMRAFVRVAEARSFTRAADQLGCAKATVTKLVSALEHQLGTRLLQRTTRYVSPTPEGEIYLRHCQHLLPQVDAAAAAINPQRERLQGRIWCEVPSSLARSPLIRRLAAFREQAPQVELLFSCSDRKAGLVREGLDCAIRFGKLPDSDYVARPLCPARIVLCATPRYLARHAPVTEPDDLLAHPVIDYFVPGSTALEVWPLYSEHSLHHVPVQRAVAFDDDNLLLEAGLAGLGIFQSPLHLVAPYIASGQLERVLPAWHLRDWPMHLLTPRPQFLSPRVRAFCNWVMAELGPPDGLNR</sequence>
<dbReference type="InterPro" id="IPR005119">
    <property type="entry name" value="LysR_subst-bd"/>
</dbReference>
<dbReference type="PROSITE" id="PS50931">
    <property type="entry name" value="HTH_LYSR"/>
    <property type="match status" value="1"/>
</dbReference>
<dbReference type="EMBL" id="CP022115">
    <property type="protein sequence ID" value="ASJ23060.1"/>
    <property type="molecule type" value="Genomic_DNA"/>
</dbReference>
<reference evidence="7" key="1">
    <citation type="submission" date="2017-06" db="EMBL/GenBank/DDBJ databases">
        <title>Whole genome sequence of Laribacter hongkongensis LHGZ1.</title>
        <authorList>
            <person name="Chen D."/>
            <person name="Wu H."/>
            <person name="Chen J."/>
        </authorList>
    </citation>
    <scope>NUCLEOTIDE SEQUENCE [LARGE SCALE GENOMIC DNA]</scope>
    <source>
        <strain evidence="7">LHGZ1</strain>
    </source>
</reference>
<organism evidence="6 7">
    <name type="scientific">Laribacter hongkongensis</name>
    <dbReference type="NCBI Taxonomy" id="168471"/>
    <lineage>
        <taxon>Bacteria</taxon>
        <taxon>Pseudomonadati</taxon>
        <taxon>Pseudomonadota</taxon>
        <taxon>Betaproteobacteria</taxon>
        <taxon>Neisseriales</taxon>
        <taxon>Aquaspirillaceae</taxon>
        <taxon>Laribacter</taxon>
    </lineage>
</organism>
<dbReference type="GO" id="GO:0006351">
    <property type="term" value="P:DNA-templated transcription"/>
    <property type="evidence" value="ECO:0007669"/>
    <property type="project" value="TreeGrafter"/>
</dbReference>
<keyword evidence="3" id="KW-0238">DNA-binding</keyword>
<dbReference type="Gene3D" id="1.10.10.10">
    <property type="entry name" value="Winged helix-like DNA-binding domain superfamily/Winged helix DNA-binding domain"/>
    <property type="match status" value="1"/>
</dbReference>
<accession>A0A248LE37</accession>
<dbReference type="Pfam" id="PF00126">
    <property type="entry name" value="HTH_1"/>
    <property type="match status" value="1"/>
</dbReference>
<gene>
    <name evidence="6" type="ORF">LHGZ1_0229</name>
</gene>
<evidence type="ECO:0000259" key="5">
    <source>
        <dbReference type="PROSITE" id="PS50931"/>
    </source>
</evidence>
<evidence type="ECO:0000313" key="7">
    <source>
        <dbReference type="Proteomes" id="UP000197424"/>
    </source>
</evidence>
<name>A0A248LE37_9NEIS</name>
<dbReference type="PANTHER" id="PTHR30537">
    <property type="entry name" value="HTH-TYPE TRANSCRIPTIONAL REGULATOR"/>
    <property type="match status" value="1"/>
</dbReference>
<proteinExistence type="inferred from homology"/>
<dbReference type="AlphaFoldDB" id="A0A248LE37"/>
<dbReference type="GO" id="GO:0043565">
    <property type="term" value="F:sequence-specific DNA binding"/>
    <property type="evidence" value="ECO:0007669"/>
    <property type="project" value="TreeGrafter"/>
</dbReference>
<comment type="similarity">
    <text evidence="1">Belongs to the LysR transcriptional regulatory family.</text>
</comment>
<dbReference type="Proteomes" id="UP000197424">
    <property type="component" value="Chromosome"/>
</dbReference>
<keyword evidence="2" id="KW-0805">Transcription regulation</keyword>
<dbReference type="InterPro" id="IPR058163">
    <property type="entry name" value="LysR-type_TF_proteobact-type"/>
</dbReference>
<dbReference type="SUPFAM" id="SSF46785">
    <property type="entry name" value="Winged helix' DNA-binding domain"/>
    <property type="match status" value="1"/>
</dbReference>
<dbReference type="GO" id="GO:0003700">
    <property type="term" value="F:DNA-binding transcription factor activity"/>
    <property type="evidence" value="ECO:0007669"/>
    <property type="project" value="InterPro"/>
</dbReference>
<protein>
    <submittedName>
        <fullName evidence="6">Transcriptional regulator, LysR-family</fullName>
    </submittedName>
</protein>
<dbReference type="Gene3D" id="3.40.190.290">
    <property type="match status" value="1"/>
</dbReference>
<evidence type="ECO:0000256" key="3">
    <source>
        <dbReference type="ARBA" id="ARBA00023125"/>
    </source>
</evidence>
<evidence type="ECO:0000256" key="1">
    <source>
        <dbReference type="ARBA" id="ARBA00009437"/>
    </source>
</evidence>
<dbReference type="InterPro" id="IPR000847">
    <property type="entry name" value="LysR_HTH_N"/>
</dbReference>
<dbReference type="Pfam" id="PF03466">
    <property type="entry name" value="LysR_substrate"/>
    <property type="match status" value="1"/>
</dbReference>
<dbReference type="SUPFAM" id="SSF53850">
    <property type="entry name" value="Periplasmic binding protein-like II"/>
    <property type="match status" value="1"/>
</dbReference>
<evidence type="ECO:0000313" key="6">
    <source>
        <dbReference type="EMBL" id="ASJ23060.1"/>
    </source>
</evidence>
<dbReference type="InterPro" id="IPR036390">
    <property type="entry name" value="WH_DNA-bd_sf"/>
</dbReference>
<keyword evidence="4" id="KW-0804">Transcription</keyword>
<dbReference type="InterPro" id="IPR036388">
    <property type="entry name" value="WH-like_DNA-bd_sf"/>
</dbReference>
<dbReference type="FunFam" id="1.10.10.10:FF:000001">
    <property type="entry name" value="LysR family transcriptional regulator"/>
    <property type="match status" value="1"/>
</dbReference>
<feature type="domain" description="HTH lysR-type" evidence="5">
    <location>
        <begin position="14"/>
        <end position="71"/>
    </location>
</feature>